<accession>I2F6I7</accession>
<keyword evidence="10 14" id="KW-0479">Metal-binding</keyword>
<feature type="binding site" evidence="14 15">
    <location>
        <position position="36"/>
    </location>
    <ligand>
        <name>a divalent metal cation</name>
        <dbReference type="ChEBI" id="CHEBI:60240"/>
    </ligand>
</feature>
<reference evidence="18 19" key="1">
    <citation type="journal article" date="2012" name="Genome Biol. Evol.">
        <title>Genome Sequence of the Mesophilic Thermotogales Bacterium Mesotoga prima MesG1.Ag.4.2 Reveals the Largest Thermotogales Genome To Date.</title>
        <authorList>
            <person name="Zhaxybayeva O."/>
            <person name="Swithers K.S."/>
            <person name="Foght J."/>
            <person name="Green A.G."/>
            <person name="Bruce D."/>
            <person name="Detter C."/>
            <person name="Han S."/>
            <person name="Teshima H."/>
            <person name="Han J."/>
            <person name="Woyke T."/>
            <person name="Pitluck S."/>
            <person name="Nolan M."/>
            <person name="Ivanova N."/>
            <person name="Pati A."/>
            <person name="Land M.L."/>
            <person name="Dlutek M."/>
            <person name="Doolittle W.F."/>
            <person name="Noll K.M."/>
            <person name="Nesbo C.L."/>
        </authorList>
    </citation>
    <scope>NUCLEOTIDE SEQUENCE [LARGE SCALE GENOMIC DNA]</scope>
    <source>
        <strain evidence="19">mesG1.Ag.4.2</strain>
    </source>
</reference>
<evidence type="ECO:0000256" key="14">
    <source>
        <dbReference type="HAMAP-Rule" id="MF_00052"/>
    </source>
</evidence>
<keyword evidence="11 14" id="KW-0255">Endonuclease</keyword>
<keyword evidence="9 14" id="KW-0540">Nuclease</keyword>
<dbReference type="Pfam" id="PF01351">
    <property type="entry name" value="RNase_HII"/>
    <property type="match status" value="1"/>
</dbReference>
<dbReference type="EMBL" id="CP003532">
    <property type="protein sequence ID" value="AFK07540.1"/>
    <property type="molecule type" value="Genomic_DNA"/>
</dbReference>
<gene>
    <name evidence="14" type="primary">rnhB</name>
    <name evidence="18" type="ORF">Theba_1892</name>
</gene>
<feature type="binding site" evidence="14 15">
    <location>
        <position position="37"/>
    </location>
    <ligand>
        <name>a divalent metal cation</name>
        <dbReference type="ChEBI" id="CHEBI:60240"/>
    </ligand>
</feature>
<dbReference type="InterPro" id="IPR024567">
    <property type="entry name" value="RNase_HII/HIII_dom"/>
</dbReference>
<evidence type="ECO:0000256" key="15">
    <source>
        <dbReference type="PROSITE-ProRule" id="PRU01319"/>
    </source>
</evidence>
<organism evidence="18 19">
    <name type="scientific">Mesotoga prima MesG1.Ag.4.2</name>
    <dbReference type="NCBI Taxonomy" id="660470"/>
    <lineage>
        <taxon>Bacteria</taxon>
        <taxon>Thermotogati</taxon>
        <taxon>Thermotogota</taxon>
        <taxon>Thermotogae</taxon>
        <taxon>Kosmotogales</taxon>
        <taxon>Kosmotogaceae</taxon>
        <taxon>Mesotoga</taxon>
    </lineage>
</organism>
<dbReference type="InterPro" id="IPR036397">
    <property type="entry name" value="RNaseH_sf"/>
</dbReference>
<name>I2F6I7_9BACT</name>
<comment type="catalytic activity">
    <reaction evidence="1 14 15 16">
        <text>Endonucleolytic cleavage to 5'-phosphomonoester.</text>
        <dbReference type="EC" id="3.1.26.4"/>
    </reaction>
</comment>
<dbReference type="NCBIfam" id="NF000595">
    <property type="entry name" value="PRK00015.1-3"/>
    <property type="match status" value="1"/>
</dbReference>
<dbReference type="STRING" id="660470.Theba_1892"/>
<comment type="subcellular location">
    <subcellularLocation>
        <location evidence="4 14">Cytoplasm</location>
    </subcellularLocation>
</comment>
<dbReference type="eggNOG" id="COG0164">
    <property type="taxonomic scope" value="Bacteria"/>
</dbReference>
<evidence type="ECO:0000256" key="2">
    <source>
        <dbReference type="ARBA" id="ARBA00001946"/>
    </source>
</evidence>
<dbReference type="PANTHER" id="PTHR10954">
    <property type="entry name" value="RIBONUCLEASE H2 SUBUNIT A"/>
    <property type="match status" value="1"/>
</dbReference>
<keyword evidence="8 14" id="KW-0963">Cytoplasm</keyword>
<dbReference type="InterPro" id="IPR022898">
    <property type="entry name" value="RNase_HII"/>
</dbReference>
<protein>
    <recommendedName>
        <fullName evidence="7 14">Ribonuclease HII</fullName>
        <shortName evidence="14">RNase HII</shortName>
        <ecNumber evidence="6 14">3.1.26.4</ecNumber>
    </recommendedName>
</protein>
<dbReference type="GO" id="GO:0006298">
    <property type="term" value="P:mismatch repair"/>
    <property type="evidence" value="ECO:0007669"/>
    <property type="project" value="TreeGrafter"/>
</dbReference>
<proteinExistence type="inferred from homology"/>
<dbReference type="KEGG" id="mpg:Theba_1892"/>
<dbReference type="GO" id="GO:0003723">
    <property type="term" value="F:RNA binding"/>
    <property type="evidence" value="ECO:0007669"/>
    <property type="project" value="UniProtKB-UniRule"/>
</dbReference>
<keyword evidence="13 14" id="KW-0464">Manganese</keyword>
<dbReference type="InterPro" id="IPR001352">
    <property type="entry name" value="RNase_HII/HIII"/>
</dbReference>
<dbReference type="EC" id="3.1.26.4" evidence="6 14"/>
<dbReference type="PROSITE" id="PS51975">
    <property type="entry name" value="RNASE_H_2"/>
    <property type="match status" value="1"/>
</dbReference>
<dbReference type="SUPFAM" id="SSF53098">
    <property type="entry name" value="Ribonuclease H-like"/>
    <property type="match status" value="1"/>
</dbReference>
<feature type="domain" description="RNase H type-2" evidence="17">
    <location>
        <begin position="30"/>
        <end position="215"/>
    </location>
</feature>
<dbReference type="PANTHER" id="PTHR10954:SF18">
    <property type="entry name" value="RIBONUCLEASE HII"/>
    <property type="match status" value="1"/>
</dbReference>
<evidence type="ECO:0000256" key="9">
    <source>
        <dbReference type="ARBA" id="ARBA00022722"/>
    </source>
</evidence>
<evidence type="ECO:0000256" key="12">
    <source>
        <dbReference type="ARBA" id="ARBA00022801"/>
    </source>
</evidence>
<evidence type="ECO:0000256" key="5">
    <source>
        <dbReference type="ARBA" id="ARBA00007383"/>
    </source>
</evidence>
<dbReference type="HAMAP" id="MF_00052_B">
    <property type="entry name" value="RNase_HII_B"/>
    <property type="match status" value="1"/>
</dbReference>
<dbReference type="GO" id="GO:0032299">
    <property type="term" value="C:ribonuclease H2 complex"/>
    <property type="evidence" value="ECO:0007669"/>
    <property type="project" value="TreeGrafter"/>
</dbReference>
<dbReference type="InterPro" id="IPR012337">
    <property type="entry name" value="RNaseH-like_sf"/>
</dbReference>
<sequence length="241" mass="26951">MVMYNFSMKSAKRDLSELVRFDAAYRADHRVIAGVDEAGRGPLAGPVVAAAVIVLNPVDGVYDSKALCRKTRELLFGQILENSIVGIGLCSPEEVDILNVFAATRLAMNRALRILSRKPDYVIVDGKSLRLDISGECIVGGDRRSAAIASASIVAKVFRDRIMDSLDILYPEYGYRNHKGYCTDMHLRALRKYGPTTWHRLTFRPVRELITKERASRWSNESEVSLIRLFRAGLATMEADK</sequence>
<evidence type="ECO:0000256" key="8">
    <source>
        <dbReference type="ARBA" id="ARBA00022490"/>
    </source>
</evidence>
<dbReference type="GeneID" id="87107655"/>
<evidence type="ECO:0000256" key="11">
    <source>
        <dbReference type="ARBA" id="ARBA00022759"/>
    </source>
</evidence>
<dbReference type="Proteomes" id="UP000002881">
    <property type="component" value="Chromosome"/>
</dbReference>
<comment type="function">
    <text evidence="3 14 16">Endonuclease that specifically degrades the RNA of RNA-DNA hybrids.</text>
</comment>
<dbReference type="GO" id="GO:0030145">
    <property type="term" value="F:manganese ion binding"/>
    <property type="evidence" value="ECO:0007669"/>
    <property type="project" value="UniProtKB-UniRule"/>
</dbReference>
<dbReference type="GO" id="GO:0004523">
    <property type="term" value="F:RNA-DNA hybrid ribonuclease activity"/>
    <property type="evidence" value="ECO:0007669"/>
    <property type="project" value="UniProtKB-UniRule"/>
</dbReference>
<keyword evidence="12 14" id="KW-0378">Hydrolase</keyword>
<evidence type="ECO:0000256" key="10">
    <source>
        <dbReference type="ARBA" id="ARBA00022723"/>
    </source>
</evidence>
<evidence type="ECO:0000256" key="7">
    <source>
        <dbReference type="ARBA" id="ARBA00019179"/>
    </source>
</evidence>
<comment type="cofactor">
    <cofactor evidence="14 15">
        <name>Mn(2+)</name>
        <dbReference type="ChEBI" id="CHEBI:29035"/>
    </cofactor>
    <cofactor evidence="14 15">
        <name>Mg(2+)</name>
        <dbReference type="ChEBI" id="CHEBI:18420"/>
    </cofactor>
    <text evidence="14 15">Manganese or magnesium. Binds 1 divalent metal ion per monomer in the absence of substrate. May bind a second metal ion after substrate binding.</text>
</comment>
<evidence type="ECO:0000256" key="4">
    <source>
        <dbReference type="ARBA" id="ARBA00004496"/>
    </source>
</evidence>
<dbReference type="AlphaFoldDB" id="I2F6I7"/>
<evidence type="ECO:0000256" key="3">
    <source>
        <dbReference type="ARBA" id="ARBA00004065"/>
    </source>
</evidence>
<dbReference type="RefSeq" id="WP_014731342.1">
    <property type="nucleotide sequence ID" value="NC_017934.1"/>
</dbReference>
<feature type="binding site" evidence="14 15">
    <location>
        <position position="125"/>
    </location>
    <ligand>
        <name>a divalent metal cation</name>
        <dbReference type="ChEBI" id="CHEBI:60240"/>
    </ligand>
</feature>
<dbReference type="Gene3D" id="3.30.420.10">
    <property type="entry name" value="Ribonuclease H-like superfamily/Ribonuclease H"/>
    <property type="match status" value="1"/>
</dbReference>
<dbReference type="GO" id="GO:0005737">
    <property type="term" value="C:cytoplasm"/>
    <property type="evidence" value="ECO:0007669"/>
    <property type="project" value="UniProtKB-SubCell"/>
</dbReference>
<evidence type="ECO:0000256" key="6">
    <source>
        <dbReference type="ARBA" id="ARBA00012180"/>
    </source>
</evidence>
<evidence type="ECO:0000256" key="16">
    <source>
        <dbReference type="RuleBase" id="RU003515"/>
    </source>
</evidence>
<evidence type="ECO:0000259" key="17">
    <source>
        <dbReference type="PROSITE" id="PS51975"/>
    </source>
</evidence>
<keyword evidence="19" id="KW-1185">Reference proteome</keyword>
<evidence type="ECO:0000256" key="1">
    <source>
        <dbReference type="ARBA" id="ARBA00000077"/>
    </source>
</evidence>
<dbReference type="GO" id="GO:0043137">
    <property type="term" value="P:DNA replication, removal of RNA primer"/>
    <property type="evidence" value="ECO:0007669"/>
    <property type="project" value="TreeGrafter"/>
</dbReference>
<comment type="similarity">
    <text evidence="5 14 16">Belongs to the RNase HII family.</text>
</comment>
<dbReference type="CDD" id="cd07182">
    <property type="entry name" value="RNase_HII_bacteria_HII_like"/>
    <property type="match status" value="1"/>
</dbReference>
<evidence type="ECO:0000313" key="19">
    <source>
        <dbReference type="Proteomes" id="UP000002881"/>
    </source>
</evidence>
<dbReference type="HOGENOM" id="CLU_036532_3_2_0"/>
<evidence type="ECO:0000256" key="13">
    <source>
        <dbReference type="ARBA" id="ARBA00023211"/>
    </source>
</evidence>
<comment type="cofactor">
    <cofactor evidence="2">
        <name>Mg(2+)</name>
        <dbReference type="ChEBI" id="CHEBI:18420"/>
    </cofactor>
</comment>
<evidence type="ECO:0000313" key="18">
    <source>
        <dbReference type="EMBL" id="AFK07540.1"/>
    </source>
</evidence>